<sequence length="344" mass="35613">MASILQKRYPWTQAPLVINGPMGGFAGPELAASVTNAGGLGFIAGGYDLSKLPGQVAEFRKLVPSNNGAVLPVGLGFLCFGCSIDDAVEVIAETKPAAAWLFAANNLADYAPWAQRIRAASPDTAIWIQTGSVAAALEIARTAKPDALVMQGLDAGGHGLEKGASIISLLPEAADALQEAGFDAIPLAAAGGIVDARGAAAALTLGASGVVMGTRFLASSEVKHPGYQRAILAGQDGGQVTTRSKVFDEAKAEGNNWPVLYDGRGLVNKTYEDFIGGKTIEEVRKLHGEALKGKDAGFGEEEKRVTIWAGTGIGLVRDVLPAGKIVEEVREGVKKVLGNLQAQV</sequence>
<dbReference type="EMBL" id="BSXG01000034">
    <property type="protein sequence ID" value="GME27121.1"/>
    <property type="molecule type" value="Genomic_DNA"/>
</dbReference>
<gene>
    <name evidence="1" type="primary">g3441</name>
    <name evidence="1" type="ORF">NpPPO83_00003441</name>
</gene>
<evidence type="ECO:0000313" key="1">
    <source>
        <dbReference type="EMBL" id="GME27121.1"/>
    </source>
</evidence>
<keyword evidence="1" id="KW-0560">Oxidoreductase</keyword>
<dbReference type="Proteomes" id="UP001165186">
    <property type="component" value="Unassembled WGS sequence"/>
</dbReference>
<proteinExistence type="predicted"/>
<name>A0ACB5S406_9PEZI</name>
<keyword evidence="2" id="KW-1185">Reference proteome</keyword>
<organism evidence="1 2">
    <name type="scientific">Neofusicoccum parvum</name>
    <dbReference type="NCBI Taxonomy" id="310453"/>
    <lineage>
        <taxon>Eukaryota</taxon>
        <taxon>Fungi</taxon>
        <taxon>Dikarya</taxon>
        <taxon>Ascomycota</taxon>
        <taxon>Pezizomycotina</taxon>
        <taxon>Dothideomycetes</taxon>
        <taxon>Dothideomycetes incertae sedis</taxon>
        <taxon>Botryosphaeriales</taxon>
        <taxon>Botryosphaeriaceae</taxon>
        <taxon>Neofusicoccum</taxon>
    </lineage>
</organism>
<evidence type="ECO:0000313" key="2">
    <source>
        <dbReference type="Proteomes" id="UP001165186"/>
    </source>
</evidence>
<accession>A0ACB5S406</accession>
<protein>
    <submittedName>
        <fullName evidence="1">2-nitropropane dioxygenase NPD</fullName>
    </submittedName>
</protein>
<reference evidence="1" key="1">
    <citation type="submission" date="2024-09" db="EMBL/GenBank/DDBJ databases">
        <title>Draft Genome Sequences of Neofusicoccum parvum.</title>
        <authorList>
            <person name="Ashida A."/>
            <person name="Camagna M."/>
            <person name="Tanaka A."/>
            <person name="Takemoto D."/>
        </authorList>
    </citation>
    <scope>NUCLEOTIDE SEQUENCE</scope>
    <source>
        <strain evidence="1">PPO83</strain>
    </source>
</reference>
<comment type="caution">
    <text evidence="1">The sequence shown here is derived from an EMBL/GenBank/DDBJ whole genome shotgun (WGS) entry which is preliminary data.</text>
</comment>
<keyword evidence="1" id="KW-0223">Dioxygenase</keyword>